<dbReference type="EMBL" id="JBHUPD010000002">
    <property type="protein sequence ID" value="MFD2873058.1"/>
    <property type="molecule type" value="Genomic_DNA"/>
</dbReference>
<organism evidence="3 4">
    <name type="scientific">Mucilaginibacter ximonensis</name>
    <dbReference type="NCBI Taxonomy" id="538021"/>
    <lineage>
        <taxon>Bacteria</taxon>
        <taxon>Pseudomonadati</taxon>
        <taxon>Bacteroidota</taxon>
        <taxon>Sphingobacteriia</taxon>
        <taxon>Sphingobacteriales</taxon>
        <taxon>Sphingobacteriaceae</taxon>
        <taxon>Mucilaginibacter</taxon>
    </lineage>
</organism>
<evidence type="ECO:0000256" key="1">
    <source>
        <dbReference type="SAM" id="SignalP"/>
    </source>
</evidence>
<evidence type="ECO:0000313" key="4">
    <source>
        <dbReference type="Proteomes" id="UP001597557"/>
    </source>
</evidence>
<keyword evidence="1" id="KW-0732">Signal</keyword>
<dbReference type="Pfam" id="PF19089">
    <property type="entry name" value="DUF5777"/>
    <property type="match status" value="1"/>
</dbReference>
<feature type="chain" id="PRO_5047384439" evidence="1">
    <location>
        <begin position="20"/>
        <end position="305"/>
    </location>
</feature>
<proteinExistence type="predicted"/>
<name>A0ABW5YCF9_9SPHI</name>
<feature type="domain" description="DUF5777" evidence="2">
    <location>
        <begin position="44"/>
        <end position="294"/>
    </location>
</feature>
<comment type="caution">
    <text evidence="3">The sequence shown here is derived from an EMBL/GenBank/DDBJ whole genome shotgun (WGS) entry which is preliminary data.</text>
</comment>
<feature type="signal peptide" evidence="1">
    <location>
        <begin position="1"/>
        <end position="19"/>
    </location>
</feature>
<sequence>MKKHLLIVALFALTVGAKAQQKSAADSLMSAMSKDEKPVPVAIFKSTRLVLSQTTEMVKKNEFNFQIIHRFGDIAGSNGGGQTAFGIDRVNDVFFGFEYGVSDNFNVDLGRSTIGQLIQLELKYALVHQTSDGSSPLAVTLLGEAGVQPYQQSTFTTMSSRMSYLAQAIIAHSFNGALSLQVSPTYLRQNTAFPISPANTEQSFFALQAAARIKLTNHTGFIVDYAHPFSDFRKNTYDFQDPLGFGYEVETGGHVFTVNITNANSISEMNMLARSQQRYSRGQYRIGFTISRMFDFNGSHKKMKE</sequence>
<gene>
    <name evidence="3" type="ORF">ACFS5N_11300</name>
</gene>
<dbReference type="RefSeq" id="WP_377185400.1">
    <property type="nucleotide sequence ID" value="NZ_JBHUPD010000002.1"/>
</dbReference>
<dbReference type="Proteomes" id="UP001597557">
    <property type="component" value="Unassembled WGS sequence"/>
</dbReference>
<dbReference type="InterPro" id="IPR045916">
    <property type="entry name" value="DUF5777"/>
</dbReference>
<evidence type="ECO:0000313" key="3">
    <source>
        <dbReference type="EMBL" id="MFD2873058.1"/>
    </source>
</evidence>
<accession>A0ABW5YCF9</accession>
<keyword evidence="4" id="KW-1185">Reference proteome</keyword>
<reference evidence="4" key="1">
    <citation type="journal article" date="2019" name="Int. J. Syst. Evol. Microbiol.">
        <title>The Global Catalogue of Microorganisms (GCM) 10K type strain sequencing project: providing services to taxonomists for standard genome sequencing and annotation.</title>
        <authorList>
            <consortium name="The Broad Institute Genomics Platform"/>
            <consortium name="The Broad Institute Genome Sequencing Center for Infectious Disease"/>
            <person name="Wu L."/>
            <person name="Ma J."/>
        </authorList>
    </citation>
    <scope>NUCLEOTIDE SEQUENCE [LARGE SCALE GENOMIC DNA]</scope>
    <source>
        <strain evidence="4">KCTC 22437</strain>
    </source>
</reference>
<protein>
    <submittedName>
        <fullName evidence="3">DUF5777 family beta-barrel protein</fullName>
    </submittedName>
</protein>
<evidence type="ECO:0000259" key="2">
    <source>
        <dbReference type="Pfam" id="PF19089"/>
    </source>
</evidence>